<protein>
    <submittedName>
        <fullName evidence="1">Uncharacterized protein</fullName>
    </submittedName>
</protein>
<name>A0A8T2PKX2_9TELE</name>
<dbReference type="EMBL" id="JAFBMS010000009">
    <property type="protein sequence ID" value="KAG9349667.1"/>
    <property type="molecule type" value="Genomic_DNA"/>
</dbReference>
<reference evidence="1" key="1">
    <citation type="thesis" date="2021" institute="BYU ScholarsArchive" country="Provo, UT, USA">
        <title>Applications of and Algorithms for Genome Assembly and Genomic Analyses with an Emphasis on Marine Teleosts.</title>
        <authorList>
            <person name="Pickett B.D."/>
        </authorList>
    </citation>
    <scope>NUCLEOTIDE SEQUENCE</scope>
    <source>
        <strain evidence="1">HI-2016</strain>
    </source>
</reference>
<organism evidence="1 2">
    <name type="scientific">Albula glossodonta</name>
    <name type="common">roundjaw bonefish</name>
    <dbReference type="NCBI Taxonomy" id="121402"/>
    <lineage>
        <taxon>Eukaryota</taxon>
        <taxon>Metazoa</taxon>
        <taxon>Chordata</taxon>
        <taxon>Craniata</taxon>
        <taxon>Vertebrata</taxon>
        <taxon>Euteleostomi</taxon>
        <taxon>Actinopterygii</taxon>
        <taxon>Neopterygii</taxon>
        <taxon>Teleostei</taxon>
        <taxon>Albuliformes</taxon>
        <taxon>Albulidae</taxon>
        <taxon>Albula</taxon>
    </lineage>
</organism>
<sequence>MFLLEFLQHLYAYSADEFEKDMDIHLLGFLVNMLRSIYFQINSINVFCNGSIIILEYNTTVSEWFCKYVSIH</sequence>
<proteinExistence type="predicted"/>
<accession>A0A8T2PKX2</accession>
<evidence type="ECO:0000313" key="2">
    <source>
        <dbReference type="Proteomes" id="UP000824540"/>
    </source>
</evidence>
<dbReference type="Proteomes" id="UP000824540">
    <property type="component" value="Unassembled WGS sequence"/>
</dbReference>
<keyword evidence="2" id="KW-1185">Reference proteome</keyword>
<dbReference type="AlphaFoldDB" id="A0A8T2PKX2"/>
<gene>
    <name evidence="1" type="ORF">JZ751_028115</name>
</gene>
<comment type="caution">
    <text evidence="1">The sequence shown here is derived from an EMBL/GenBank/DDBJ whole genome shotgun (WGS) entry which is preliminary data.</text>
</comment>
<evidence type="ECO:0000313" key="1">
    <source>
        <dbReference type="EMBL" id="KAG9349667.1"/>
    </source>
</evidence>